<evidence type="ECO:0000313" key="1">
    <source>
        <dbReference type="EMBL" id="KAE8422278.1"/>
    </source>
</evidence>
<name>A0ABQ6WYX2_9EURO</name>
<reference evidence="1 2" key="1">
    <citation type="submission" date="2019-04" db="EMBL/GenBank/DDBJ databases">
        <authorList>
            <consortium name="DOE Joint Genome Institute"/>
            <person name="Mondo S."/>
            <person name="Kjaerbolling I."/>
            <person name="Vesth T."/>
            <person name="Frisvad J.C."/>
            <person name="Nybo J.L."/>
            <person name="Theobald S."/>
            <person name="Kildgaard S."/>
            <person name="Isbrandt T."/>
            <person name="Kuo A."/>
            <person name="Sato A."/>
            <person name="Lyhne E.K."/>
            <person name="Kogle M.E."/>
            <person name="Wiebenga A."/>
            <person name="Kun R.S."/>
            <person name="Lubbers R.J."/>
            <person name="Makela M.R."/>
            <person name="Barry K."/>
            <person name="Chovatia M."/>
            <person name="Clum A."/>
            <person name="Daum C."/>
            <person name="Haridas S."/>
            <person name="He G."/>
            <person name="LaButti K."/>
            <person name="Lipzen A."/>
            <person name="Riley R."/>
            <person name="Salamov A."/>
            <person name="Simmons B.A."/>
            <person name="Magnuson J.K."/>
            <person name="Henrissat B."/>
            <person name="Mortensen U.H."/>
            <person name="Larsen T.O."/>
            <person name="Devries R.P."/>
            <person name="Grigoriev I.V."/>
            <person name="Machida M."/>
            <person name="Baker S.E."/>
            <person name="Andersen M.R."/>
            <person name="Cantor M.N."/>
            <person name="Hua S.X."/>
        </authorList>
    </citation>
    <scope>NUCLEOTIDE SEQUENCE [LARGE SCALE GENOMIC DNA]</scope>
    <source>
        <strain evidence="1 2">CBS 117616</strain>
    </source>
</reference>
<dbReference type="Proteomes" id="UP000325395">
    <property type="component" value="Unassembled WGS sequence"/>
</dbReference>
<accession>A0ABQ6WYX2</accession>
<dbReference type="EMBL" id="ML735695">
    <property type="protein sequence ID" value="KAE8422278.1"/>
    <property type="molecule type" value="Genomic_DNA"/>
</dbReference>
<keyword evidence="2" id="KW-1185">Reference proteome</keyword>
<gene>
    <name evidence="1" type="ORF">BDV36DRAFT_230953</name>
</gene>
<organism evidence="1 2">
    <name type="scientific">Aspergillus pseudocaelatus</name>
    <dbReference type="NCBI Taxonomy" id="1825620"/>
    <lineage>
        <taxon>Eukaryota</taxon>
        <taxon>Fungi</taxon>
        <taxon>Dikarya</taxon>
        <taxon>Ascomycota</taxon>
        <taxon>Pezizomycotina</taxon>
        <taxon>Eurotiomycetes</taxon>
        <taxon>Eurotiomycetidae</taxon>
        <taxon>Eurotiales</taxon>
        <taxon>Aspergillaceae</taxon>
        <taxon>Aspergillus</taxon>
        <taxon>Aspergillus subgen. Circumdati</taxon>
    </lineage>
</organism>
<sequence>MANVHRVSNHAPGRLWFRDAIGSDNGSTDDKHPSYVPYVMKWRVALNYQALLKDTGQVLDSTPSEYWENIKKEAGRLQELILFTKALAITQATNAFGVAVPRKETGYP</sequence>
<proteinExistence type="predicted"/>
<evidence type="ECO:0000313" key="2">
    <source>
        <dbReference type="Proteomes" id="UP000325395"/>
    </source>
</evidence>
<protein>
    <submittedName>
        <fullName evidence="1">Uncharacterized protein</fullName>
    </submittedName>
</protein>